<sequence length="42" mass="4662">MLSSKEFQSQMAKSNTNLTLGRQIDGSIITKTLEDMPHLLIA</sequence>
<proteinExistence type="predicted"/>
<evidence type="ECO:0000313" key="1">
    <source>
        <dbReference type="EMBL" id="OQB41826.1"/>
    </source>
</evidence>
<dbReference type="AlphaFoldDB" id="A0A1V5ZP41"/>
<comment type="caution">
    <text evidence="1">The sequence shown here is derived from an EMBL/GenBank/DDBJ whole genome shotgun (WGS) entry which is preliminary data.</text>
</comment>
<protein>
    <submittedName>
        <fullName evidence="1">Uncharacterized protein</fullName>
    </submittedName>
</protein>
<gene>
    <name evidence="1" type="ORF">BWY04_00620</name>
</gene>
<dbReference type="EMBL" id="MWDB01000010">
    <property type="protein sequence ID" value="OQB41826.1"/>
    <property type="molecule type" value="Genomic_DNA"/>
</dbReference>
<dbReference type="Proteomes" id="UP000485621">
    <property type="component" value="Unassembled WGS sequence"/>
</dbReference>
<name>A0A1V5ZP41_9BACT</name>
<accession>A0A1V5ZP41</accession>
<organism evidence="1">
    <name type="scientific">candidate division CPR1 bacterium ADurb.Bin160</name>
    <dbReference type="NCBI Taxonomy" id="1852826"/>
    <lineage>
        <taxon>Bacteria</taxon>
        <taxon>candidate division CPR1</taxon>
    </lineage>
</organism>
<reference evidence="1" key="1">
    <citation type="submission" date="2017-02" db="EMBL/GenBank/DDBJ databases">
        <title>Delving into the versatile metabolic prowess of the omnipresent phylum Bacteroidetes.</title>
        <authorList>
            <person name="Nobu M.K."/>
            <person name="Mei R."/>
            <person name="Narihiro T."/>
            <person name="Kuroda K."/>
            <person name="Liu W.-T."/>
        </authorList>
    </citation>
    <scope>NUCLEOTIDE SEQUENCE</scope>
    <source>
        <strain evidence="1">ADurb.Bin160</strain>
    </source>
</reference>